<dbReference type="PROSITE" id="PS51352">
    <property type="entry name" value="THIOREDOXIN_2"/>
    <property type="match status" value="1"/>
</dbReference>
<dbReference type="InterPro" id="IPR013766">
    <property type="entry name" value="Thioredoxin_domain"/>
</dbReference>
<dbReference type="PANTHER" id="PTHR11592:SF78">
    <property type="entry name" value="GLUTATHIONE PEROXIDASE"/>
    <property type="match status" value="1"/>
</dbReference>
<evidence type="ECO:0000313" key="7">
    <source>
        <dbReference type="Proteomes" id="UP000287701"/>
    </source>
</evidence>
<dbReference type="Gene3D" id="3.40.30.10">
    <property type="entry name" value="Glutaredoxin"/>
    <property type="match status" value="1"/>
</dbReference>
<reference evidence="6 7" key="1">
    <citation type="submission" date="2019-01" db="EMBL/GenBank/DDBJ databases">
        <title>Whole Genome of Ornithobacterium rhinotracheale FARPER-174b.</title>
        <authorList>
            <person name="Tataje-Lavanda L.A."/>
            <person name="Montalvan A."/>
            <person name="Montesinos R."/>
            <person name="Zimic M."/>
            <person name="Fernandez-Sanchez M."/>
            <person name="Fernandez-Diaz M."/>
        </authorList>
    </citation>
    <scope>NUCLEOTIDE SEQUENCE [LARGE SCALE GENOMIC DNA]</scope>
    <source>
        <strain evidence="6 7">FARPER-174b</strain>
    </source>
</reference>
<dbReference type="FunFam" id="3.40.30.10:FF:000010">
    <property type="entry name" value="Glutathione peroxidase"/>
    <property type="match status" value="1"/>
</dbReference>
<dbReference type="InterPro" id="IPR000889">
    <property type="entry name" value="Glutathione_peroxidase"/>
</dbReference>
<evidence type="ECO:0000259" key="5">
    <source>
        <dbReference type="PROSITE" id="PS51352"/>
    </source>
</evidence>
<dbReference type="PANTHER" id="PTHR11592">
    <property type="entry name" value="GLUTATHIONE PEROXIDASE"/>
    <property type="match status" value="1"/>
</dbReference>
<dbReference type="AlphaFoldDB" id="A0A3R5YVQ2"/>
<sequence length="194" mass="22055">MKKILLLACAISFSACQFQQKAKAPEEQAAAVPSEVKNIYQFTVQDIDGNEFKLSDLRGQKIMIVNTASECGFTPQYADLEELYQKYKQHNFTIIGFPSNDFKGQEPGSNAEIKKFCTSRFNVSFPMMGKINVVGKEQAPLYRFLTQKSENGVMDAPVKWNFQKFLINEDGSVARVYESRVKPTDAEILKWIEQ</sequence>
<dbReference type="OrthoDB" id="9789406at2"/>
<dbReference type="Proteomes" id="UP000287701">
    <property type="component" value="Chromosome"/>
</dbReference>
<dbReference type="EMBL" id="CP035107">
    <property type="protein sequence ID" value="QAR30607.1"/>
    <property type="molecule type" value="Genomic_DNA"/>
</dbReference>
<comment type="similarity">
    <text evidence="1 4">Belongs to the glutathione peroxidase family.</text>
</comment>
<dbReference type="InterPro" id="IPR029759">
    <property type="entry name" value="GPX_AS"/>
</dbReference>
<evidence type="ECO:0000256" key="3">
    <source>
        <dbReference type="ARBA" id="ARBA00023002"/>
    </source>
</evidence>
<dbReference type="RefSeq" id="WP_128501088.1">
    <property type="nucleotide sequence ID" value="NZ_CP035107.1"/>
</dbReference>
<keyword evidence="3 4" id="KW-0560">Oxidoreductase</keyword>
<accession>A0A3R5YVQ2</accession>
<evidence type="ECO:0000256" key="2">
    <source>
        <dbReference type="ARBA" id="ARBA00022559"/>
    </source>
</evidence>
<dbReference type="GO" id="GO:0004601">
    <property type="term" value="F:peroxidase activity"/>
    <property type="evidence" value="ECO:0007669"/>
    <property type="project" value="UniProtKB-KW"/>
</dbReference>
<gene>
    <name evidence="6" type="ORF">EQP59_04195</name>
</gene>
<dbReference type="PROSITE" id="PS51355">
    <property type="entry name" value="GLUTATHIONE_PEROXID_3"/>
    <property type="match status" value="1"/>
</dbReference>
<dbReference type="Pfam" id="PF00255">
    <property type="entry name" value="GSHPx"/>
    <property type="match status" value="1"/>
</dbReference>
<dbReference type="SUPFAM" id="SSF52833">
    <property type="entry name" value="Thioredoxin-like"/>
    <property type="match status" value="1"/>
</dbReference>
<evidence type="ECO:0000313" key="6">
    <source>
        <dbReference type="EMBL" id="QAR30607.1"/>
    </source>
</evidence>
<keyword evidence="2 4" id="KW-0575">Peroxidase</keyword>
<dbReference type="PRINTS" id="PR01011">
    <property type="entry name" value="GLUTPROXDASE"/>
</dbReference>
<dbReference type="GO" id="GO:0034599">
    <property type="term" value="P:cellular response to oxidative stress"/>
    <property type="evidence" value="ECO:0007669"/>
    <property type="project" value="TreeGrafter"/>
</dbReference>
<protein>
    <recommendedName>
        <fullName evidence="4">Glutathione peroxidase</fullName>
    </recommendedName>
</protein>
<dbReference type="InterPro" id="IPR036249">
    <property type="entry name" value="Thioredoxin-like_sf"/>
</dbReference>
<dbReference type="CDD" id="cd00340">
    <property type="entry name" value="GSH_Peroxidase"/>
    <property type="match status" value="1"/>
</dbReference>
<organism evidence="6 7">
    <name type="scientific">Ornithobacterium rhinotracheale</name>
    <dbReference type="NCBI Taxonomy" id="28251"/>
    <lineage>
        <taxon>Bacteria</taxon>
        <taxon>Pseudomonadati</taxon>
        <taxon>Bacteroidota</taxon>
        <taxon>Flavobacteriia</taxon>
        <taxon>Flavobacteriales</taxon>
        <taxon>Weeksellaceae</taxon>
        <taxon>Ornithobacterium</taxon>
    </lineage>
</organism>
<evidence type="ECO:0000256" key="4">
    <source>
        <dbReference type="RuleBase" id="RU000499"/>
    </source>
</evidence>
<name>A0A3R5YVQ2_ORNRH</name>
<proteinExistence type="inferred from homology"/>
<dbReference type="PROSITE" id="PS00460">
    <property type="entry name" value="GLUTATHIONE_PEROXID_1"/>
    <property type="match status" value="1"/>
</dbReference>
<evidence type="ECO:0000256" key="1">
    <source>
        <dbReference type="ARBA" id="ARBA00006926"/>
    </source>
</evidence>
<feature type="domain" description="Thioredoxin" evidence="5">
    <location>
        <begin position="33"/>
        <end position="194"/>
    </location>
</feature>
<dbReference type="PROSITE" id="PS51257">
    <property type="entry name" value="PROKAR_LIPOPROTEIN"/>
    <property type="match status" value="1"/>
</dbReference>